<evidence type="ECO:0000313" key="1">
    <source>
        <dbReference type="EMBL" id="GAA3717004.1"/>
    </source>
</evidence>
<name>A0ABP7EDW0_9ACTN</name>
<dbReference type="Proteomes" id="UP001499884">
    <property type="component" value="Unassembled WGS sequence"/>
</dbReference>
<evidence type="ECO:0000313" key="2">
    <source>
        <dbReference type="Proteomes" id="UP001499884"/>
    </source>
</evidence>
<organism evidence="1 2">
    <name type="scientific">Streptomyces tremellae</name>
    <dbReference type="NCBI Taxonomy" id="1124239"/>
    <lineage>
        <taxon>Bacteria</taxon>
        <taxon>Bacillati</taxon>
        <taxon>Actinomycetota</taxon>
        <taxon>Actinomycetes</taxon>
        <taxon>Kitasatosporales</taxon>
        <taxon>Streptomycetaceae</taxon>
        <taxon>Streptomyces</taxon>
    </lineage>
</organism>
<comment type="caution">
    <text evidence="1">The sequence shown here is derived from an EMBL/GenBank/DDBJ whole genome shotgun (WGS) entry which is preliminary data.</text>
</comment>
<proteinExistence type="predicted"/>
<accession>A0ABP7EDW0</accession>
<protein>
    <submittedName>
        <fullName evidence="1">Uncharacterized protein</fullName>
    </submittedName>
</protein>
<dbReference type="EMBL" id="BAABEP010000005">
    <property type="protein sequence ID" value="GAA3717004.1"/>
    <property type="molecule type" value="Genomic_DNA"/>
</dbReference>
<keyword evidence="2" id="KW-1185">Reference proteome</keyword>
<reference evidence="2" key="1">
    <citation type="journal article" date="2019" name="Int. J. Syst. Evol. Microbiol.">
        <title>The Global Catalogue of Microorganisms (GCM) 10K type strain sequencing project: providing services to taxonomists for standard genome sequencing and annotation.</title>
        <authorList>
            <consortium name="The Broad Institute Genomics Platform"/>
            <consortium name="The Broad Institute Genome Sequencing Center for Infectious Disease"/>
            <person name="Wu L."/>
            <person name="Ma J."/>
        </authorList>
    </citation>
    <scope>NUCLEOTIDE SEQUENCE [LARGE SCALE GENOMIC DNA]</scope>
    <source>
        <strain evidence="2">JCM 30846</strain>
    </source>
</reference>
<sequence>MGSAGATIVLSSIANSMAMSRATIAAMICRGESRGGAALGASAVIGEPSVRLRLRDAVTTPAYLPVGK</sequence>
<gene>
    <name evidence="1" type="ORF">GCM10023082_13280</name>
</gene>